<dbReference type="EMBL" id="ML002387">
    <property type="protein sequence ID" value="RKP38249.1"/>
    <property type="molecule type" value="Genomic_DNA"/>
</dbReference>
<dbReference type="SUPFAM" id="SSF103506">
    <property type="entry name" value="Mitochondrial carrier"/>
    <property type="match status" value="1"/>
</dbReference>
<evidence type="ECO:0000256" key="2">
    <source>
        <dbReference type="ARBA" id="ARBA00006375"/>
    </source>
</evidence>
<feature type="repeat" description="Solcar" evidence="9">
    <location>
        <begin position="113"/>
        <end position="222"/>
    </location>
</feature>
<protein>
    <submittedName>
        <fullName evidence="11">Mitochondrial carrier domain-containing protein</fullName>
    </submittedName>
</protein>
<evidence type="ECO:0000313" key="12">
    <source>
        <dbReference type="Proteomes" id="UP000268162"/>
    </source>
</evidence>
<feature type="repeat" description="Solcar" evidence="9">
    <location>
        <begin position="1"/>
        <end position="82"/>
    </location>
</feature>
<dbReference type="Pfam" id="PF00153">
    <property type="entry name" value="Mito_carr"/>
    <property type="match status" value="3"/>
</dbReference>
<sequence length="338" mass="35968">IVYGSLSGVAAKLVEYPFDTVKVRLQAQPADRPWFKGPWDCVTTTVQREGMRGLYRGVASPVLGAMLENSVLFYTYGWFKGQLTPSPTPTSASPLSSSVVGEGGDIQLEDQDTPMRRVILAGALAGVCAAGVLTPIELVKCRVQVQTIGSGGVVGSAHSMMTSSGPRVTTTTTIPKGSAAMAWDIFAQSGIRGFFRGFTPTLIREAGGGAAWFGAYEIITRYFLRRKAEHYLQHNLRDLTLPELIVAGAGAGVAYNIVLYPVDVIKSQIQTAAEFTTDRRPVPAALGGGAAGLSPSRVSMWQIGRTLYQGGGVRALYRGCGITLLRAAPSNAVLFVTY</sequence>
<evidence type="ECO:0000256" key="9">
    <source>
        <dbReference type="PROSITE-ProRule" id="PRU00282"/>
    </source>
</evidence>
<dbReference type="STRING" id="215637.A0A4V1J592"/>
<dbReference type="PANTHER" id="PTHR45624">
    <property type="entry name" value="MITOCHONDRIAL BASIC AMINO ACIDS TRANSPORTER-RELATED"/>
    <property type="match status" value="1"/>
</dbReference>
<feature type="non-terminal residue" evidence="11">
    <location>
        <position position="338"/>
    </location>
</feature>
<keyword evidence="12" id="KW-1185">Reference proteome</keyword>
<dbReference type="Gene3D" id="1.50.40.10">
    <property type="entry name" value="Mitochondrial carrier domain"/>
    <property type="match status" value="2"/>
</dbReference>
<keyword evidence="8 9" id="KW-0472">Membrane</keyword>
<dbReference type="Proteomes" id="UP000268162">
    <property type="component" value="Unassembled WGS sequence"/>
</dbReference>
<keyword evidence="3 10" id="KW-0813">Transport</keyword>
<dbReference type="PANTHER" id="PTHR45624:SF31">
    <property type="entry name" value="MITOCHONDRIAL ORNITHINE TRANSPORTER 1"/>
    <property type="match status" value="1"/>
</dbReference>
<evidence type="ECO:0000256" key="6">
    <source>
        <dbReference type="ARBA" id="ARBA00022989"/>
    </source>
</evidence>
<gene>
    <name evidence="11" type="ORF">BJ085DRAFT_9175</name>
</gene>
<proteinExistence type="inferred from homology"/>
<dbReference type="GO" id="GO:1990575">
    <property type="term" value="P:mitochondrial L-ornithine transmembrane transport"/>
    <property type="evidence" value="ECO:0007669"/>
    <property type="project" value="TreeGrafter"/>
</dbReference>
<evidence type="ECO:0000256" key="4">
    <source>
        <dbReference type="ARBA" id="ARBA00022692"/>
    </source>
</evidence>
<reference evidence="12" key="1">
    <citation type="journal article" date="2018" name="Nat. Microbiol.">
        <title>Leveraging single-cell genomics to expand the fungal tree of life.</title>
        <authorList>
            <person name="Ahrendt S.R."/>
            <person name="Quandt C.A."/>
            <person name="Ciobanu D."/>
            <person name="Clum A."/>
            <person name="Salamov A."/>
            <person name="Andreopoulos B."/>
            <person name="Cheng J.F."/>
            <person name="Woyke T."/>
            <person name="Pelin A."/>
            <person name="Henrissat B."/>
            <person name="Reynolds N.K."/>
            <person name="Benny G.L."/>
            <person name="Smith M.E."/>
            <person name="James T.Y."/>
            <person name="Grigoriev I.V."/>
        </authorList>
    </citation>
    <scope>NUCLEOTIDE SEQUENCE [LARGE SCALE GENOMIC DNA]</scope>
    <source>
        <strain evidence="12">RSA 468</strain>
    </source>
</reference>
<evidence type="ECO:0000256" key="5">
    <source>
        <dbReference type="ARBA" id="ARBA00022737"/>
    </source>
</evidence>
<accession>A0A4V1J592</accession>
<dbReference type="InterPro" id="IPR050567">
    <property type="entry name" value="Mitochondrial_Carrier"/>
</dbReference>
<name>A0A4V1J592_9FUNG</name>
<keyword evidence="6" id="KW-1133">Transmembrane helix</keyword>
<evidence type="ECO:0000256" key="10">
    <source>
        <dbReference type="RuleBase" id="RU000488"/>
    </source>
</evidence>
<dbReference type="PROSITE" id="PS50920">
    <property type="entry name" value="SOLCAR"/>
    <property type="match status" value="3"/>
</dbReference>
<evidence type="ECO:0000256" key="7">
    <source>
        <dbReference type="ARBA" id="ARBA00023128"/>
    </source>
</evidence>
<organism evidence="11 12">
    <name type="scientific">Dimargaris cristalligena</name>
    <dbReference type="NCBI Taxonomy" id="215637"/>
    <lineage>
        <taxon>Eukaryota</taxon>
        <taxon>Fungi</taxon>
        <taxon>Fungi incertae sedis</taxon>
        <taxon>Zoopagomycota</taxon>
        <taxon>Kickxellomycotina</taxon>
        <taxon>Dimargaritomycetes</taxon>
        <taxon>Dimargaritales</taxon>
        <taxon>Dimargaritaceae</taxon>
        <taxon>Dimargaris</taxon>
    </lineage>
</organism>
<dbReference type="InterPro" id="IPR018108">
    <property type="entry name" value="MCP_transmembrane"/>
</dbReference>
<dbReference type="AlphaFoldDB" id="A0A4V1J592"/>
<dbReference type="InterPro" id="IPR023395">
    <property type="entry name" value="MCP_dom_sf"/>
</dbReference>
<comment type="subcellular location">
    <subcellularLocation>
        <location evidence="1">Mitochondrion membrane</location>
        <topology evidence="1">Multi-pass membrane protein</topology>
    </subcellularLocation>
</comment>
<feature type="non-terminal residue" evidence="11">
    <location>
        <position position="1"/>
    </location>
</feature>
<evidence type="ECO:0000256" key="3">
    <source>
        <dbReference type="ARBA" id="ARBA00022448"/>
    </source>
</evidence>
<dbReference type="GO" id="GO:0000064">
    <property type="term" value="F:L-ornithine transmembrane transporter activity"/>
    <property type="evidence" value="ECO:0007669"/>
    <property type="project" value="TreeGrafter"/>
</dbReference>
<dbReference type="GO" id="GO:0031966">
    <property type="term" value="C:mitochondrial membrane"/>
    <property type="evidence" value="ECO:0007669"/>
    <property type="project" value="UniProtKB-SubCell"/>
</dbReference>
<keyword evidence="5" id="KW-0677">Repeat</keyword>
<evidence type="ECO:0000256" key="1">
    <source>
        <dbReference type="ARBA" id="ARBA00004225"/>
    </source>
</evidence>
<evidence type="ECO:0000313" key="11">
    <source>
        <dbReference type="EMBL" id="RKP38249.1"/>
    </source>
</evidence>
<keyword evidence="4 9" id="KW-0812">Transmembrane</keyword>
<keyword evidence="7" id="KW-0496">Mitochondrion</keyword>
<feature type="repeat" description="Solcar" evidence="9">
    <location>
        <begin position="239"/>
        <end position="338"/>
    </location>
</feature>
<evidence type="ECO:0000256" key="8">
    <source>
        <dbReference type="ARBA" id="ARBA00023136"/>
    </source>
</evidence>
<comment type="similarity">
    <text evidence="2 10">Belongs to the mitochondrial carrier (TC 2.A.29) family.</text>
</comment>